<protein>
    <submittedName>
        <fullName evidence="1">SRPBCC family protein</fullName>
    </submittedName>
</protein>
<gene>
    <name evidence="1" type="ORF">H6G95_26500</name>
</gene>
<evidence type="ECO:0000313" key="2">
    <source>
        <dbReference type="Proteomes" id="UP000604661"/>
    </source>
</evidence>
<dbReference type="CDD" id="cd07812">
    <property type="entry name" value="SRPBCC"/>
    <property type="match status" value="1"/>
</dbReference>
<reference evidence="1 2" key="1">
    <citation type="journal article" date="2020" name="ISME J.">
        <title>Comparative genomics reveals insights into cyanobacterial evolution and habitat adaptation.</title>
        <authorList>
            <person name="Chen M.Y."/>
            <person name="Teng W.K."/>
            <person name="Zhao L."/>
            <person name="Hu C.X."/>
            <person name="Zhou Y.K."/>
            <person name="Han B.P."/>
            <person name="Song L.R."/>
            <person name="Shu W.S."/>
        </authorList>
    </citation>
    <scope>NUCLEOTIDE SEQUENCE [LARGE SCALE GENOMIC DNA]</scope>
    <source>
        <strain evidence="1 2">FACHB-391</strain>
    </source>
</reference>
<evidence type="ECO:0000313" key="1">
    <source>
        <dbReference type="EMBL" id="MBD2564089.1"/>
    </source>
</evidence>
<dbReference type="InterPro" id="IPR023393">
    <property type="entry name" value="START-like_dom_sf"/>
</dbReference>
<dbReference type="Proteomes" id="UP000604661">
    <property type="component" value="Unassembled WGS sequence"/>
</dbReference>
<organism evidence="1 2">
    <name type="scientific">Nostoc linckia FACHB-391</name>
    <dbReference type="NCBI Taxonomy" id="2692906"/>
    <lineage>
        <taxon>Bacteria</taxon>
        <taxon>Bacillati</taxon>
        <taxon>Cyanobacteriota</taxon>
        <taxon>Cyanophyceae</taxon>
        <taxon>Nostocales</taxon>
        <taxon>Nostocaceae</taxon>
        <taxon>Nostoc</taxon>
    </lineage>
</organism>
<accession>A0ABR8F2X0</accession>
<dbReference type="EMBL" id="JACJTE010000042">
    <property type="protein sequence ID" value="MBD2564089.1"/>
    <property type="molecule type" value="Genomic_DNA"/>
</dbReference>
<dbReference type="RefSeq" id="WP_190898250.1">
    <property type="nucleotide sequence ID" value="NZ_JACJTE010000042.1"/>
</dbReference>
<dbReference type="SUPFAM" id="SSF55961">
    <property type="entry name" value="Bet v1-like"/>
    <property type="match status" value="1"/>
</dbReference>
<sequence>MARIYSTIRIQRPIEQVFNYVTTPNYWTEWHPSSLGVSGAKDHSLDVDEQVEEEFLVAGRRGRVIWTVRERKPPHQWVIDGEVGAGGRGTITYTLTPYSNEETTFEREFTYFTPNLLAKMLDWLVLSRRIRSESEESLRRLKEAIERKA</sequence>
<proteinExistence type="predicted"/>
<dbReference type="Gene3D" id="3.30.530.20">
    <property type="match status" value="1"/>
</dbReference>
<dbReference type="InterPro" id="IPR019587">
    <property type="entry name" value="Polyketide_cyclase/dehydratase"/>
</dbReference>
<keyword evidence="2" id="KW-1185">Reference proteome</keyword>
<dbReference type="Pfam" id="PF10604">
    <property type="entry name" value="Polyketide_cyc2"/>
    <property type="match status" value="1"/>
</dbReference>
<comment type="caution">
    <text evidence="1">The sequence shown here is derived from an EMBL/GenBank/DDBJ whole genome shotgun (WGS) entry which is preliminary data.</text>
</comment>
<name>A0ABR8F2X0_NOSLI</name>